<evidence type="ECO:0000313" key="9">
    <source>
        <dbReference type="EMBL" id="BFH72274.1"/>
    </source>
</evidence>
<keyword evidence="6 7" id="KW-0472">Membrane</keyword>
<keyword evidence="4 7" id="KW-0812">Transmembrane</keyword>
<evidence type="ECO:0000256" key="7">
    <source>
        <dbReference type="SAM" id="Phobius"/>
    </source>
</evidence>
<dbReference type="GO" id="GO:0022857">
    <property type="term" value="F:transmembrane transporter activity"/>
    <property type="evidence" value="ECO:0007669"/>
    <property type="project" value="InterPro"/>
</dbReference>
<evidence type="ECO:0000256" key="3">
    <source>
        <dbReference type="ARBA" id="ARBA00022475"/>
    </source>
</evidence>
<dbReference type="PANTHER" id="PTHR43045">
    <property type="entry name" value="SHIKIMATE TRANSPORTER"/>
    <property type="match status" value="1"/>
</dbReference>
<dbReference type="InterPro" id="IPR011701">
    <property type="entry name" value="MFS"/>
</dbReference>
<dbReference type="PROSITE" id="PS00216">
    <property type="entry name" value="SUGAR_TRANSPORT_1"/>
    <property type="match status" value="1"/>
</dbReference>
<evidence type="ECO:0000256" key="1">
    <source>
        <dbReference type="ARBA" id="ARBA00004651"/>
    </source>
</evidence>
<feature type="transmembrane region" description="Helical" evidence="7">
    <location>
        <begin position="75"/>
        <end position="92"/>
    </location>
</feature>
<organism evidence="9">
    <name type="scientific">Sulfurisphaera javensis</name>
    <dbReference type="NCBI Taxonomy" id="2049879"/>
    <lineage>
        <taxon>Archaea</taxon>
        <taxon>Thermoproteota</taxon>
        <taxon>Thermoprotei</taxon>
        <taxon>Sulfolobales</taxon>
        <taxon>Sulfolobaceae</taxon>
        <taxon>Sulfurisphaera</taxon>
    </lineage>
</organism>
<feature type="transmembrane region" description="Helical" evidence="7">
    <location>
        <begin position="7"/>
        <end position="28"/>
    </location>
</feature>
<dbReference type="AlphaFoldDB" id="A0AAT9GN04"/>
<feature type="transmembrane region" description="Helical" evidence="7">
    <location>
        <begin position="304"/>
        <end position="326"/>
    </location>
</feature>
<name>A0AAT9GN04_9CREN</name>
<evidence type="ECO:0000259" key="8">
    <source>
        <dbReference type="PROSITE" id="PS50850"/>
    </source>
</evidence>
<dbReference type="Gene3D" id="1.20.1250.20">
    <property type="entry name" value="MFS general substrate transporter like domains"/>
    <property type="match status" value="1"/>
</dbReference>
<feature type="transmembrane region" description="Helical" evidence="7">
    <location>
        <begin position="338"/>
        <end position="357"/>
    </location>
</feature>
<dbReference type="InterPro" id="IPR005829">
    <property type="entry name" value="Sugar_transporter_CS"/>
</dbReference>
<evidence type="ECO:0000256" key="5">
    <source>
        <dbReference type="ARBA" id="ARBA00022989"/>
    </source>
</evidence>
<evidence type="ECO:0000256" key="4">
    <source>
        <dbReference type="ARBA" id="ARBA00022692"/>
    </source>
</evidence>
<dbReference type="PANTHER" id="PTHR43045:SF1">
    <property type="entry name" value="SHIKIMATE TRANSPORTER"/>
    <property type="match status" value="1"/>
</dbReference>
<keyword evidence="3" id="KW-1003">Cell membrane</keyword>
<gene>
    <name evidence="9" type="ORF">SJAV_02180</name>
</gene>
<dbReference type="InterPro" id="IPR036259">
    <property type="entry name" value="MFS_trans_sf"/>
</dbReference>
<dbReference type="GO" id="GO:0005886">
    <property type="term" value="C:plasma membrane"/>
    <property type="evidence" value="ECO:0007669"/>
    <property type="project" value="UniProtKB-SubCell"/>
</dbReference>
<dbReference type="Pfam" id="PF07690">
    <property type="entry name" value="MFS_1"/>
    <property type="match status" value="1"/>
</dbReference>
<keyword evidence="2" id="KW-0813">Transport</keyword>
<evidence type="ECO:0000256" key="6">
    <source>
        <dbReference type="ARBA" id="ARBA00023136"/>
    </source>
</evidence>
<feature type="transmembrane region" description="Helical" evidence="7">
    <location>
        <begin position="174"/>
        <end position="193"/>
    </location>
</feature>
<reference evidence="9" key="1">
    <citation type="submission" date="2024-03" db="EMBL/GenBank/DDBJ databases">
        <title>Complete genome sequence of Sulfurisphaera javensis strain KD-1.</title>
        <authorList>
            <person name="Sakai H."/>
            <person name="Nur N."/>
            <person name="Suwanto A."/>
            <person name="Kurosawa N."/>
        </authorList>
    </citation>
    <scope>NUCLEOTIDE SEQUENCE</scope>
    <source>
        <strain evidence="9">KD-1</strain>
    </source>
</reference>
<sequence>MNWKINYFGAFLSWVMDSYDLGAVVITATILGKLFYPTLGLLGAVLPIVFTVVFRPLGSFIFGVIADWRGRKSSLMLTVLGYSLSIGLTGFLPTYYQIGLLAPVFLSLLRAFQGFFIGGDVSSSFTLAMESVYSHRGLFSGTLQSGTLVGFVIVDALFTYLASQPGFITTGWRYIFIIGIIPAILALLIRYKITEPEIYLKSEKKPIRTGLKPIFQTIIVMIGFWLMIYSGPQFVPVFLGEILKLAQQEVGFLALLMNLIGIPSMIISGFVSDYIGRKGMAIIGSVLSILAGSLLYLFSTTGNILDIILAFGFLINLPSAITPAYLSERFKTFSRATGVGFSYNGAFIIAGLSQIYISLLSNIMPVKVASLTVLTIGGILAIIGLLLGPETLKVNELKIS</sequence>
<dbReference type="SUPFAM" id="SSF103473">
    <property type="entry name" value="MFS general substrate transporter"/>
    <property type="match status" value="1"/>
</dbReference>
<protein>
    <submittedName>
        <fullName evidence="9">MFS transporter</fullName>
    </submittedName>
</protein>
<dbReference type="EMBL" id="AP031322">
    <property type="protein sequence ID" value="BFH72274.1"/>
    <property type="molecule type" value="Genomic_DNA"/>
</dbReference>
<proteinExistence type="predicted"/>
<feature type="transmembrane region" description="Helical" evidence="7">
    <location>
        <begin position="138"/>
        <end position="162"/>
    </location>
</feature>
<feature type="transmembrane region" description="Helical" evidence="7">
    <location>
        <begin position="214"/>
        <end position="232"/>
    </location>
</feature>
<keyword evidence="5 7" id="KW-1133">Transmembrane helix</keyword>
<comment type="subcellular location">
    <subcellularLocation>
        <location evidence="1">Cell membrane</location>
        <topology evidence="1">Multi-pass membrane protein</topology>
    </subcellularLocation>
</comment>
<dbReference type="PROSITE" id="PS50850">
    <property type="entry name" value="MFS"/>
    <property type="match status" value="1"/>
</dbReference>
<evidence type="ECO:0000256" key="2">
    <source>
        <dbReference type="ARBA" id="ARBA00022448"/>
    </source>
</evidence>
<feature type="transmembrane region" description="Helical" evidence="7">
    <location>
        <begin position="369"/>
        <end position="388"/>
    </location>
</feature>
<accession>A0AAT9GN04</accession>
<feature type="transmembrane region" description="Helical" evidence="7">
    <location>
        <begin position="252"/>
        <end position="272"/>
    </location>
</feature>
<feature type="domain" description="Major facilitator superfamily (MFS) profile" evidence="8">
    <location>
        <begin position="6"/>
        <end position="396"/>
    </location>
</feature>
<dbReference type="KEGG" id="sjv:SJAV_02180"/>
<feature type="transmembrane region" description="Helical" evidence="7">
    <location>
        <begin position="279"/>
        <end position="298"/>
    </location>
</feature>
<dbReference type="InterPro" id="IPR020846">
    <property type="entry name" value="MFS_dom"/>
</dbReference>